<feature type="transmembrane region" description="Helical" evidence="1">
    <location>
        <begin position="63"/>
        <end position="80"/>
    </location>
</feature>
<proteinExistence type="predicted"/>
<protein>
    <submittedName>
        <fullName evidence="2">Uncharacterized protein</fullName>
    </submittedName>
</protein>
<accession>A0A162TN19</accession>
<sequence>MASSSAPSAGGGGGGSPSTEQGYFAYIINLLLIHKPREDRAKVNPRQQLMPARQLRRDRSRRIRGAINFLLFLIFVINLWCSSKQQHPDSLKLCT</sequence>
<keyword evidence="3" id="KW-1185">Reference proteome</keyword>
<dbReference type="AlphaFoldDB" id="A0A162TN19"/>
<dbReference type="VEuPathDB" id="FungiDB:PHYBLDRAFT_148978"/>
<keyword evidence="1" id="KW-0812">Transmembrane</keyword>
<evidence type="ECO:0000256" key="1">
    <source>
        <dbReference type="SAM" id="Phobius"/>
    </source>
</evidence>
<evidence type="ECO:0000313" key="3">
    <source>
        <dbReference type="Proteomes" id="UP000077315"/>
    </source>
</evidence>
<keyword evidence="1" id="KW-1133">Transmembrane helix</keyword>
<dbReference type="RefSeq" id="XP_018287832.1">
    <property type="nucleotide sequence ID" value="XM_018432195.1"/>
</dbReference>
<dbReference type="InParanoid" id="A0A162TN19"/>
<evidence type="ECO:0000313" key="2">
    <source>
        <dbReference type="EMBL" id="OAD69792.1"/>
    </source>
</evidence>
<name>A0A162TN19_PHYB8</name>
<dbReference type="EMBL" id="KV440990">
    <property type="protein sequence ID" value="OAD69792.1"/>
    <property type="molecule type" value="Genomic_DNA"/>
</dbReference>
<dbReference type="GeneID" id="28993101"/>
<gene>
    <name evidence="2" type="ORF">PHYBLDRAFT_148978</name>
</gene>
<dbReference type="Proteomes" id="UP000077315">
    <property type="component" value="Unassembled WGS sequence"/>
</dbReference>
<organism evidence="2 3">
    <name type="scientific">Phycomyces blakesleeanus (strain ATCC 8743b / DSM 1359 / FGSC 10004 / NBRC 33097 / NRRL 1555)</name>
    <dbReference type="NCBI Taxonomy" id="763407"/>
    <lineage>
        <taxon>Eukaryota</taxon>
        <taxon>Fungi</taxon>
        <taxon>Fungi incertae sedis</taxon>
        <taxon>Mucoromycota</taxon>
        <taxon>Mucoromycotina</taxon>
        <taxon>Mucoromycetes</taxon>
        <taxon>Mucorales</taxon>
        <taxon>Phycomycetaceae</taxon>
        <taxon>Phycomyces</taxon>
    </lineage>
</organism>
<keyword evidence="1" id="KW-0472">Membrane</keyword>
<reference evidence="3" key="1">
    <citation type="submission" date="2015-06" db="EMBL/GenBank/DDBJ databases">
        <title>Expansion of signal transduction pathways in fungi by whole-genome duplication.</title>
        <authorList>
            <consortium name="DOE Joint Genome Institute"/>
            <person name="Corrochano L.M."/>
            <person name="Kuo A."/>
            <person name="Marcet-Houben M."/>
            <person name="Polaino S."/>
            <person name="Salamov A."/>
            <person name="Villalobos J.M."/>
            <person name="Alvarez M.I."/>
            <person name="Avalos J."/>
            <person name="Benito E.P."/>
            <person name="Benoit I."/>
            <person name="Burger G."/>
            <person name="Camino L.P."/>
            <person name="Canovas D."/>
            <person name="Cerda-Olmedo E."/>
            <person name="Cheng J.-F."/>
            <person name="Dominguez A."/>
            <person name="Elias M."/>
            <person name="Eslava A.P."/>
            <person name="Glaser F."/>
            <person name="Grimwood J."/>
            <person name="Gutierrez G."/>
            <person name="Heitman J."/>
            <person name="Henrissat B."/>
            <person name="Iturriaga E.A."/>
            <person name="Lang B.F."/>
            <person name="Lavin J.L."/>
            <person name="Lee S."/>
            <person name="Li W."/>
            <person name="Lindquist E."/>
            <person name="Lopez-Garcia S."/>
            <person name="Luque E.M."/>
            <person name="Marcos A.T."/>
            <person name="Martin J."/>
            <person name="McCluskey K."/>
            <person name="Medina H.R."/>
            <person name="Miralles-Duran A."/>
            <person name="Miyazaki A."/>
            <person name="Munoz-Torres E."/>
            <person name="Oguiza J.A."/>
            <person name="Ohm R."/>
            <person name="Olmedo M."/>
            <person name="Orejas M."/>
            <person name="Ortiz-Castellanos L."/>
            <person name="Pisabarro A.G."/>
            <person name="Rodriguez-Romero J."/>
            <person name="Ruiz-Herrera J."/>
            <person name="Ruiz-Vazquez R."/>
            <person name="Sanz C."/>
            <person name="Schackwitz W."/>
            <person name="Schmutz J."/>
            <person name="Shahriari M."/>
            <person name="Shelest E."/>
            <person name="Silva-Franco F."/>
            <person name="Soanes D."/>
            <person name="Syed K."/>
            <person name="Tagua V.G."/>
            <person name="Talbot N.J."/>
            <person name="Thon M."/>
            <person name="De vries R.P."/>
            <person name="Wiebenga A."/>
            <person name="Yadav J.S."/>
            <person name="Braun E.L."/>
            <person name="Baker S."/>
            <person name="Garre V."/>
            <person name="Horwitz B."/>
            <person name="Torres-Martinez S."/>
            <person name="Idnurm A."/>
            <person name="Herrera-Estrella A."/>
            <person name="Gabaldon T."/>
            <person name="Grigoriev I.V."/>
        </authorList>
    </citation>
    <scope>NUCLEOTIDE SEQUENCE [LARGE SCALE GENOMIC DNA]</scope>
    <source>
        <strain evidence="3">NRRL 1555(-)</strain>
    </source>
</reference>